<keyword evidence="1" id="KW-0732">Signal</keyword>
<protein>
    <submittedName>
        <fullName evidence="2">Ankyrin repeat</fullName>
    </submittedName>
</protein>
<accession>A0A239DA79</accession>
<dbReference type="SUPFAM" id="SSF48403">
    <property type="entry name" value="Ankyrin repeat"/>
    <property type="match status" value="1"/>
</dbReference>
<reference evidence="2 3" key="1">
    <citation type="submission" date="2017-06" db="EMBL/GenBank/DDBJ databases">
        <authorList>
            <person name="Kim H.J."/>
            <person name="Triplett B.A."/>
        </authorList>
    </citation>
    <scope>NUCLEOTIDE SEQUENCE [LARGE SCALE GENOMIC DNA]</scope>
    <source>
        <strain evidence="2 3">DSM 13116</strain>
    </source>
</reference>
<dbReference type="RefSeq" id="WP_089275665.1">
    <property type="nucleotide sequence ID" value="NZ_FZOC01000013.1"/>
</dbReference>
<dbReference type="InterPro" id="IPR036770">
    <property type="entry name" value="Ankyrin_rpt-contain_sf"/>
</dbReference>
<gene>
    <name evidence="2" type="ORF">SAMN04488503_0176</name>
</gene>
<dbReference type="OrthoDB" id="5456432at2"/>
<proteinExistence type="predicted"/>
<keyword evidence="3" id="KW-1185">Reference proteome</keyword>
<sequence>MPLFRFVLLSVVMFLYACTSYSSDPDIAMLERAAARAPKGPTPPAYMTPAEMYPGNPQAQALVKAAIKGDVKEIDRLIDAGANPNDVGAYGKTVPGWVLFHPNVAGFRRLLERGADPNIIWHDGTRAQSSLLHFTIYMSDKIGTDYLKMCLSVGKGNPNLEPPDGRERPIAVAVNNINTDAFYILYNAGADIDYKIRSSYRARSLAEVCASQNNHRILFILLSSGVHYSTEKRGVWDLHSSLQGEMGAHYARDKNDPLYIWFWRCVDFLEKRGMKFDYGIAIRPAVLDTTPPDILGPEADK</sequence>
<dbReference type="Gene3D" id="1.25.40.20">
    <property type="entry name" value="Ankyrin repeat-containing domain"/>
    <property type="match status" value="1"/>
</dbReference>
<dbReference type="Proteomes" id="UP000198324">
    <property type="component" value="Unassembled WGS sequence"/>
</dbReference>
<feature type="signal peptide" evidence="1">
    <location>
        <begin position="1"/>
        <end position="22"/>
    </location>
</feature>
<dbReference type="EMBL" id="FZOC01000013">
    <property type="protein sequence ID" value="SNS29209.1"/>
    <property type="molecule type" value="Genomic_DNA"/>
</dbReference>
<organism evidence="2 3">
    <name type="scientific">Humidesulfovibrio mexicanus</name>
    <dbReference type="NCBI Taxonomy" id="147047"/>
    <lineage>
        <taxon>Bacteria</taxon>
        <taxon>Pseudomonadati</taxon>
        <taxon>Thermodesulfobacteriota</taxon>
        <taxon>Desulfovibrionia</taxon>
        <taxon>Desulfovibrionales</taxon>
        <taxon>Desulfovibrionaceae</taxon>
        <taxon>Humidesulfovibrio</taxon>
    </lineage>
</organism>
<evidence type="ECO:0000313" key="2">
    <source>
        <dbReference type="EMBL" id="SNS29209.1"/>
    </source>
</evidence>
<dbReference type="PROSITE" id="PS51257">
    <property type="entry name" value="PROKAR_LIPOPROTEIN"/>
    <property type="match status" value="1"/>
</dbReference>
<evidence type="ECO:0000256" key="1">
    <source>
        <dbReference type="SAM" id="SignalP"/>
    </source>
</evidence>
<dbReference type="AlphaFoldDB" id="A0A239DA79"/>
<feature type="chain" id="PRO_5013054179" evidence="1">
    <location>
        <begin position="23"/>
        <end position="301"/>
    </location>
</feature>
<name>A0A239DA79_9BACT</name>
<evidence type="ECO:0000313" key="3">
    <source>
        <dbReference type="Proteomes" id="UP000198324"/>
    </source>
</evidence>